<dbReference type="SMART" id="SM00448">
    <property type="entry name" value="REC"/>
    <property type="match status" value="1"/>
</dbReference>
<feature type="modified residue" description="4-aspartylphosphate" evidence="2">
    <location>
        <position position="54"/>
    </location>
</feature>
<dbReference type="SMART" id="SM00850">
    <property type="entry name" value="LytTR"/>
    <property type="match status" value="1"/>
</dbReference>
<dbReference type="PANTHER" id="PTHR48111">
    <property type="entry name" value="REGULATOR OF RPOS"/>
    <property type="match status" value="1"/>
</dbReference>
<name>A0A5R9J5B4_9PROT</name>
<evidence type="ECO:0000259" key="3">
    <source>
        <dbReference type="PROSITE" id="PS50110"/>
    </source>
</evidence>
<evidence type="ECO:0000313" key="6">
    <source>
        <dbReference type="Proteomes" id="UP000305654"/>
    </source>
</evidence>
<evidence type="ECO:0000256" key="2">
    <source>
        <dbReference type="PROSITE-ProRule" id="PRU00169"/>
    </source>
</evidence>
<dbReference type="Pfam" id="PF04397">
    <property type="entry name" value="LytTR"/>
    <property type="match status" value="1"/>
</dbReference>
<feature type="domain" description="HTH LytTR-type" evidence="4">
    <location>
        <begin position="132"/>
        <end position="235"/>
    </location>
</feature>
<dbReference type="GO" id="GO:0006355">
    <property type="term" value="P:regulation of DNA-templated transcription"/>
    <property type="evidence" value="ECO:0007669"/>
    <property type="project" value="TreeGrafter"/>
</dbReference>
<organism evidence="5 6">
    <name type="scientific">Lichenicoccus roseus</name>
    <dbReference type="NCBI Taxonomy" id="2683649"/>
    <lineage>
        <taxon>Bacteria</taxon>
        <taxon>Pseudomonadati</taxon>
        <taxon>Pseudomonadota</taxon>
        <taxon>Alphaproteobacteria</taxon>
        <taxon>Acetobacterales</taxon>
        <taxon>Acetobacteraceae</taxon>
        <taxon>Lichenicoccus</taxon>
    </lineage>
</organism>
<comment type="caution">
    <text evidence="5">The sequence shown here is derived from an EMBL/GenBank/DDBJ whole genome shotgun (WGS) entry which is preliminary data.</text>
</comment>
<keyword evidence="6" id="KW-1185">Reference proteome</keyword>
<feature type="domain" description="Response regulatory" evidence="3">
    <location>
        <begin position="3"/>
        <end position="118"/>
    </location>
</feature>
<sequence length="247" mass="27272">MTRVLVVDDEPLAVDRLVRLCHQLAGIEVVGTAAEGGEALQLVASLAPDLLLLDITMPGLDGFAVARAAQSGGSSAPAVVFVTAHDRFAIEAFEVEAVDYLLKPVAPDRLARAIARAVLRSRAVPGSGSGYWWIPQEHGVVRLDLRAVDLLVAERDYVRVEHGGRSSLVRDTLSRVEERLDPKLFMRVHRSFIVRFDRVQAIRRMPRDWRAELVDGRSIPLGRTYLPLIRARLHAPHRGRTNGSSSK</sequence>
<dbReference type="InterPro" id="IPR039420">
    <property type="entry name" value="WalR-like"/>
</dbReference>
<dbReference type="InterPro" id="IPR001789">
    <property type="entry name" value="Sig_transdc_resp-reg_receiver"/>
</dbReference>
<evidence type="ECO:0000313" key="5">
    <source>
        <dbReference type="EMBL" id="TLU70536.1"/>
    </source>
</evidence>
<dbReference type="Proteomes" id="UP000305654">
    <property type="component" value="Unassembled WGS sequence"/>
</dbReference>
<proteinExistence type="predicted"/>
<dbReference type="OrthoDB" id="9814495at2"/>
<gene>
    <name evidence="5" type="ORF">FE263_21415</name>
</gene>
<accession>A0A5R9J5B4</accession>
<dbReference type="Gene3D" id="2.40.50.1020">
    <property type="entry name" value="LytTr DNA-binding domain"/>
    <property type="match status" value="1"/>
</dbReference>
<dbReference type="GO" id="GO:0000976">
    <property type="term" value="F:transcription cis-regulatory region binding"/>
    <property type="evidence" value="ECO:0007669"/>
    <property type="project" value="TreeGrafter"/>
</dbReference>
<dbReference type="SUPFAM" id="SSF52172">
    <property type="entry name" value="CheY-like"/>
    <property type="match status" value="1"/>
</dbReference>
<dbReference type="RefSeq" id="WP_138328084.1">
    <property type="nucleotide sequence ID" value="NZ_VCDI01000015.1"/>
</dbReference>
<dbReference type="PANTHER" id="PTHR48111:SF69">
    <property type="entry name" value="RESPONSE REGULATOR RECEIVER"/>
    <property type="match status" value="1"/>
</dbReference>
<dbReference type="InterPro" id="IPR007492">
    <property type="entry name" value="LytTR_DNA-bd_dom"/>
</dbReference>
<dbReference type="PROSITE" id="PS50930">
    <property type="entry name" value="HTH_LYTTR"/>
    <property type="match status" value="1"/>
</dbReference>
<dbReference type="GO" id="GO:0000156">
    <property type="term" value="F:phosphorelay response regulator activity"/>
    <property type="evidence" value="ECO:0007669"/>
    <property type="project" value="TreeGrafter"/>
</dbReference>
<dbReference type="InterPro" id="IPR011006">
    <property type="entry name" value="CheY-like_superfamily"/>
</dbReference>
<keyword evidence="2" id="KW-0597">Phosphoprotein</keyword>
<protein>
    <submittedName>
        <fullName evidence="5">Response regulator transcription factor</fullName>
    </submittedName>
</protein>
<dbReference type="GO" id="GO:0005829">
    <property type="term" value="C:cytosol"/>
    <property type="evidence" value="ECO:0007669"/>
    <property type="project" value="TreeGrafter"/>
</dbReference>
<reference evidence="5 6" key="1">
    <citation type="submission" date="2019-05" db="EMBL/GenBank/DDBJ databases">
        <authorList>
            <person name="Pankratov T."/>
            <person name="Grouzdev D."/>
        </authorList>
    </citation>
    <scope>NUCLEOTIDE SEQUENCE [LARGE SCALE GENOMIC DNA]</scope>
    <source>
        <strain evidence="5 6">KEBCLARHB70R</strain>
    </source>
</reference>
<dbReference type="AlphaFoldDB" id="A0A5R9J5B4"/>
<keyword evidence="1" id="KW-0238">DNA-binding</keyword>
<evidence type="ECO:0000259" key="4">
    <source>
        <dbReference type="PROSITE" id="PS50930"/>
    </source>
</evidence>
<dbReference type="Gene3D" id="3.40.50.2300">
    <property type="match status" value="1"/>
</dbReference>
<dbReference type="Pfam" id="PF00072">
    <property type="entry name" value="Response_reg"/>
    <property type="match status" value="1"/>
</dbReference>
<dbReference type="PROSITE" id="PS50110">
    <property type="entry name" value="RESPONSE_REGULATORY"/>
    <property type="match status" value="1"/>
</dbReference>
<dbReference type="EMBL" id="VCDI01000015">
    <property type="protein sequence ID" value="TLU70536.1"/>
    <property type="molecule type" value="Genomic_DNA"/>
</dbReference>
<evidence type="ECO:0000256" key="1">
    <source>
        <dbReference type="ARBA" id="ARBA00023125"/>
    </source>
</evidence>
<dbReference type="GO" id="GO:0032993">
    <property type="term" value="C:protein-DNA complex"/>
    <property type="evidence" value="ECO:0007669"/>
    <property type="project" value="TreeGrafter"/>
</dbReference>